<keyword evidence="4" id="KW-1185">Reference proteome</keyword>
<feature type="transmembrane region" description="Helical" evidence="1">
    <location>
        <begin position="225"/>
        <end position="248"/>
    </location>
</feature>
<dbReference type="InterPro" id="IPR030383">
    <property type="entry name" value="G_VLIG_dom"/>
</dbReference>
<keyword evidence="1" id="KW-0812">Transmembrane</keyword>
<feature type="transmembrane region" description="Helical" evidence="1">
    <location>
        <begin position="260"/>
        <end position="282"/>
    </location>
</feature>
<comment type="caution">
    <text evidence="3">The sequence shown here is derived from an EMBL/GenBank/DDBJ whole genome shotgun (WGS) entry which is preliminary data.</text>
</comment>
<gene>
    <name evidence="3" type="ORF">CCMP2556_LOCUS20258</name>
</gene>
<dbReference type="Pfam" id="PF25683">
    <property type="entry name" value="URGCP_GTPase"/>
    <property type="match status" value="1"/>
</dbReference>
<feature type="non-terminal residue" evidence="3">
    <location>
        <position position="1"/>
    </location>
</feature>
<dbReference type="Gene3D" id="3.40.50.300">
    <property type="entry name" value="P-loop containing nucleotide triphosphate hydrolases"/>
    <property type="match status" value="1"/>
</dbReference>
<proteinExistence type="predicted"/>
<dbReference type="EMBL" id="CAXAMN010011847">
    <property type="protein sequence ID" value="CAK9036381.1"/>
    <property type="molecule type" value="Genomic_DNA"/>
</dbReference>
<feature type="transmembrane region" description="Helical" evidence="1">
    <location>
        <begin position="297"/>
        <end position="318"/>
    </location>
</feature>
<dbReference type="Proteomes" id="UP001642484">
    <property type="component" value="Unassembled WGS sequence"/>
</dbReference>
<dbReference type="InterPro" id="IPR027417">
    <property type="entry name" value="P-loop_NTPase"/>
</dbReference>
<keyword evidence="1" id="KW-1133">Transmembrane helix</keyword>
<feature type="domain" description="VLIG-type G" evidence="2">
    <location>
        <begin position="344"/>
        <end position="492"/>
    </location>
</feature>
<evidence type="ECO:0000313" key="4">
    <source>
        <dbReference type="Proteomes" id="UP001642484"/>
    </source>
</evidence>
<accession>A0ABP0LC73</accession>
<organism evidence="3 4">
    <name type="scientific">Durusdinium trenchii</name>
    <dbReference type="NCBI Taxonomy" id="1381693"/>
    <lineage>
        <taxon>Eukaryota</taxon>
        <taxon>Sar</taxon>
        <taxon>Alveolata</taxon>
        <taxon>Dinophyceae</taxon>
        <taxon>Suessiales</taxon>
        <taxon>Symbiodiniaceae</taxon>
        <taxon>Durusdinium</taxon>
    </lineage>
</organism>
<dbReference type="SUPFAM" id="SSF52540">
    <property type="entry name" value="P-loop containing nucleoside triphosphate hydrolases"/>
    <property type="match status" value="1"/>
</dbReference>
<feature type="transmembrane region" description="Helical" evidence="1">
    <location>
        <begin position="176"/>
        <end position="195"/>
    </location>
</feature>
<dbReference type="PROSITE" id="PS51717">
    <property type="entry name" value="G_VLIG"/>
    <property type="match status" value="1"/>
</dbReference>
<dbReference type="PANTHER" id="PTHR22796">
    <property type="entry name" value="URG4-RELATED"/>
    <property type="match status" value="1"/>
</dbReference>
<name>A0ABP0LC73_9DINO</name>
<dbReference type="PANTHER" id="PTHR22796:SF1">
    <property type="entry name" value="VWFA DOMAIN-CONTAINING PROTEIN"/>
    <property type="match status" value="1"/>
</dbReference>
<evidence type="ECO:0000313" key="3">
    <source>
        <dbReference type="EMBL" id="CAK9036381.1"/>
    </source>
</evidence>
<keyword evidence="1" id="KW-0472">Membrane</keyword>
<sequence length="1026" mass="115526">QCLAQWRKPRLQPLIQQRRDLLEKRLLLHQELRGDQDPQVQKELEALSKRLTETEQASEQLSITLDTFWEEVAAISDLSQEMQSLGLRIGDLPDASSLKSLFGEWAWNLNCPVQLLFGSPLQCAGQFLVDVLKARGGADQGGSPEASGVRRARSGPLTAACSGSAMQWISSKPLKLMGGSLLLKLVVPIIAHLAGNVDPNENAISHAFGQSSLCVAMDFPGWYEAALVVFLVAGLMDEYALFAVWWHFKEEWKASRGKVLGLHVLMVFLALCFGCFFMVSFWNPAASHDSNTVVAHTIPYLGLQLGYFTLALFVCLALPIEASTCQKVSLYVSLFLYLLLQVANLVVILWTFAELSEQAKSTLMNFLFGCGFATSAGRCTRGLYCSLMECEGRTLLILDTEGLMSLEAEGGGIFDAQLALMAMACSHLVIINHKGELSRQLQDLLEVCLFAMQHLKVCRIQPKLLFVLRDQHDRSQAVHGDALRLMRKHLAEASLQLSLRLDELISLDPGSVFLLPSAFASDLDHTGREVRWSTELFAQEAMQLRKKIFKEADQLQSCEAAPEFSTLPDWCLHAMSVWRVLDRYGPNLLHYKTIQEIELQRELEDAAKQISASLVRGKGGLAEECQALLASYKERLSQGESGEKVDAEFRSTLQAMLETCDKRAKAELERVFKARRSKLPDAQKEEAKKKLATPIEYQGELTRYTWSLCLADAVDRDQLRALKVHFKKTIEELWQVESSQSLAEQQARELFTQEWESFEEECRGRFARTSKSQKQLAEEVCMVFNHVLRQHRHGDEALHVLELVPSTGLLGSETFVWEKTMNFLELRSSSRLQEFVAAHRTEKGHAPRTANETEMIRNHVVPELRRRISPMMTMEVEGEMPSEEKILDAMQRLNSALQVEENRFLNQLGLRLRGGRVAFLNALHLALRQNVLTALVDSEAKRAEHQWKVLQSHRQQTETEFIEMVQRHTSDTGRARMLAELFFDGLAREWLDGSLLAVAAEIRAQCLADLPDASGAAERAYQQVGR</sequence>
<feature type="transmembrane region" description="Helical" evidence="1">
    <location>
        <begin position="330"/>
        <end position="353"/>
    </location>
</feature>
<reference evidence="3 4" key="1">
    <citation type="submission" date="2024-02" db="EMBL/GenBank/DDBJ databases">
        <authorList>
            <person name="Chen Y."/>
            <person name="Shah S."/>
            <person name="Dougan E. K."/>
            <person name="Thang M."/>
            <person name="Chan C."/>
        </authorList>
    </citation>
    <scope>NUCLEOTIDE SEQUENCE [LARGE SCALE GENOMIC DNA]</scope>
</reference>
<evidence type="ECO:0000259" key="2">
    <source>
        <dbReference type="PROSITE" id="PS51717"/>
    </source>
</evidence>
<protein>
    <recommendedName>
        <fullName evidence="2">VLIG-type G domain-containing protein</fullName>
    </recommendedName>
</protein>
<evidence type="ECO:0000256" key="1">
    <source>
        <dbReference type="SAM" id="Phobius"/>
    </source>
</evidence>